<proteinExistence type="predicted"/>
<gene>
    <name evidence="2" type="ORF">EZS28_051293</name>
</gene>
<accession>A0A5J4T6N0</accession>
<dbReference type="Proteomes" id="UP000324800">
    <property type="component" value="Unassembled WGS sequence"/>
</dbReference>
<feature type="compositionally biased region" description="Basic and acidic residues" evidence="1">
    <location>
        <begin position="169"/>
        <end position="183"/>
    </location>
</feature>
<feature type="compositionally biased region" description="Basic and acidic residues" evidence="1">
    <location>
        <begin position="78"/>
        <end position="99"/>
    </location>
</feature>
<dbReference type="EMBL" id="SNRW01038604">
    <property type="protein sequence ID" value="KAA6353180.1"/>
    <property type="molecule type" value="Genomic_DNA"/>
</dbReference>
<comment type="caution">
    <text evidence="2">The sequence shown here is derived from an EMBL/GenBank/DDBJ whole genome shotgun (WGS) entry which is preliminary data.</text>
</comment>
<feature type="compositionally biased region" description="Acidic residues" evidence="1">
    <location>
        <begin position="134"/>
        <end position="148"/>
    </location>
</feature>
<evidence type="ECO:0000313" key="2">
    <source>
        <dbReference type="EMBL" id="KAA6353180.1"/>
    </source>
</evidence>
<evidence type="ECO:0000313" key="3">
    <source>
        <dbReference type="Proteomes" id="UP000324800"/>
    </source>
</evidence>
<protein>
    <submittedName>
        <fullName evidence="2">Uncharacterized protein</fullName>
    </submittedName>
</protein>
<feature type="compositionally biased region" description="Polar residues" evidence="1">
    <location>
        <begin position="49"/>
        <end position="64"/>
    </location>
</feature>
<dbReference type="AlphaFoldDB" id="A0A5J4T6N0"/>
<sequence length="183" mass="21453">MKLWFRSNPPVGFSYNPFSQHAQSGSNSNASFGSMFPTLGKDKEYENINELQPQQLQTQTSETNKPPDVETIAFQTPQKDEDYVGQQKKEKDLKKKMDKSDDDETNDFFSQQMKMVKVKRKREQGREDDSNSNNEDEDESDSDSDSVDDQIRNIDEDSAEEYIRSFQQQRKDEEEIEQELRRK</sequence>
<feature type="compositionally biased region" description="Polar residues" evidence="1">
    <location>
        <begin position="16"/>
        <end position="32"/>
    </location>
</feature>
<feature type="non-terminal residue" evidence="2">
    <location>
        <position position="183"/>
    </location>
</feature>
<feature type="region of interest" description="Disordered" evidence="1">
    <location>
        <begin position="14"/>
        <end position="183"/>
    </location>
</feature>
<name>A0A5J4T6N0_9EUKA</name>
<reference evidence="2 3" key="1">
    <citation type="submission" date="2019-03" db="EMBL/GenBank/DDBJ databases">
        <title>Single cell metagenomics reveals metabolic interactions within the superorganism composed of flagellate Streblomastix strix and complex community of Bacteroidetes bacteria on its surface.</title>
        <authorList>
            <person name="Treitli S.C."/>
            <person name="Kolisko M."/>
            <person name="Husnik F."/>
            <person name="Keeling P."/>
            <person name="Hampl V."/>
        </authorList>
    </citation>
    <scope>NUCLEOTIDE SEQUENCE [LARGE SCALE GENOMIC DNA]</scope>
    <source>
        <strain evidence="2">ST1C</strain>
    </source>
</reference>
<evidence type="ECO:0000256" key="1">
    <source>
        <dbReference type="SAM" id="MobiDB-lite"/>
    </source>
</evidence>
<organism evidence="2 3">
    <name type="scientific">Streblomastix strix</name>
    <dbReference type="NCBI Taxonomy" id="222440"/>
    <lineage>
        <taxon>Eukaryota</taxon>
        <taxon>Metamonada</taxon>
        <taxon>Preaxostyla</taxon>
        <taxon>Oxymonadida</taxon>
        <taxon>Streblomastigidae</taxon>
        <taxon>Streblomastix</taxon>
    </lineage>
</organism>